<evidence type="ECO:0000313" key="7">
    <source>
        <dbReference type="Proteomes" id="UP000192911"/>
    </source>
</evidence>
<dbReference type="RefSeq" id="WP_085228581.1">
    <property type="nucleotide sequence ID" value="NZ_BSQD01000009.1"/>
</dbReference>
<evidence type="ECO:0000313" key="6">
    <source>
        <dbReference type="EMBL" id="SMF51852.1"/>
    </source>
</evidence>
<dbReference type="PANTHER" id="PTHR42792:SF1">
    <property type="entry name" value="FLAGELLAR HOOK-ASSOCIATED PROTEIN 3"/>
    <property type="match status" value="1"/>
</dbReference>
<dbReference type="GO" id="GO:0071973">
    <property type="term" value="P:bacterial-type flagellum-dependent cell motility"/>
    <property type="evidence" value="ECO:0007669"/>
    <property type="project" value="InterPro"/>
</dbReference>
<name>A0A1X7FI11_TRICW</name>
<sequence>MRISTAQFYTQGVQTMGNQQSQLNDLYQQISTGQLMQTPGDNPLYAAQAVQLTMTTATISQYQTNQTSALSSLQLEDQTLSSVTNVMQSINSLVVRAGDGTLQDSDRAAIAKTIQGYRDELLTLANSSDSAGNYLFSGFEATTQPFTNNGSGGVNYMGDGGSRLVQVADTRQVATNDNGAAVFLAVPAIGTSAVAAGSASNTGTGTISRPTVTDASVATNSDRYTITFGGTSAAPTYTVTDNTLGTTTAATAFSTDTPIALGSGMTLSVKGAPAPGDTFTVTPATDSANSGVFSTIDSIIGALQTPADNNPTAKASLTNELAAGLTRFSNSMTAVTVVQASVGGREQELQALQTTTQNNALQAKNDLSNVTSVDMVAAVSQFSLAQTVLQAAQQSFLKVQSMSLFQYMS</sequence>
<comment type="subcellular location">
    <subcellularLocation>
        <location evidence="1">Bacterial flagellum</location>
    </subcellularLocation>
    <subcellularLocation>
        <location evidence="2">Secreted</location>
    </subcellularLocation>
</comment>
<dbReference type="InterPro" id="IPR013384">
    <property type="entry name" value="Flagell_FlgL"/>
</dbReference>
<dbReference type="InterPro" id="IPR001492">
    <property type="entry name" value="Flagellin"/>
</dbReference>
<dbReference type="GO" id="GO:0005576">
    <property type="term" value="C:extracellular region"/>
    <property type="evidence" value="ECO:0007669"/>
    <property type="project" value="UniProtKB-SubCell"/>
</dbReference>
<keyword evidence="6" id="KW-0282">Flagellum</keyword>
<gene>
    <name evidence="6" type="ORF">SAMN06295900_10917</name>
</gene>
<dbReference type="SUPFAM" id="SSF64518">
    <property type="entry name" value="Phase 1 flagellin"/>
    <property type="match status" value="1"/>
</dbReference>
<keyword evidence="4" id="KW-0975">Bacterial flagellum</keyword>
<dbReference type="Gene3D" id="1.20.1330.10">
    <property type="entry name" value="f41 fragment of flagellin, N-terminal domain"/>
    <property type="match status" value="2"/>
</dbReference>
<evidence type="ECO:0000259" key="5">
    <source>
        <dbReference type="Pfam" id="PF00669"/>
    </source>
</evidence>
<organism evidence="6 7">
    <name type="scientific">Trinickia caryophylli</name>
    <name type="common">Paraburkholderia caryophylli</name>
    <dbReference type="NCBI Taxonomy" id="28094"/>
    <lineage>
        <taxon>Bacteria</taxon>
        <taxon>Pseudomonadati</taxon>
        <taxon>Pseudomonadota</taxon>
        <taxon>Betaproteobacteria</taxon>
        <taxon>Burkholderiales</taxon>
        <taxon>Burkholderiaceae</taxon>
        <taxon>Trinickia</taxon>
    </lineage>
</organism>
<accession>A0A1X7FI11</accession>
<evidence type="ECO:0000256" key="4">
    <source>
        <dbReference type="ARBA" id="ARBA00023143"/>
    </source>
</evidence>
<evidence type="ECO:0000256" key="2">
    <source>
        <dbReference type="ARBA" id="ARBA00004613"/>
    </source>
</evidence>
<keyword evidence="6" id="KW-0966">Cell projection</keyword>
<evidence type="ECO:0000256" key="3">
    <source>
        <dbReference type="ARBA" id="ARBA00005709"/>
    </source>
</evidence>
<proteinExistence type="inferred from homology"/>
<dbReference type="EMBL" id="FXAH01000009">
    <property type="protein sequence ID" value="SMF51852.1"/>
    <property type="molecule type" value="Genomic_DNA"/>
</dbReference>
<dbReference type="STRING" id="28094.SAMN06295900_10917"/>
<keyword evidence="6" id="KW-0969">Cilium</keyword>
<keyword evidence="7" id="KW-1185">Reference proteome</keyword>
<dbReference type="Pfam" id="PF00669">
    <property type="entry name" value="Flagellin_N"/>
    <property type="match status" value="1"/>
</dbReference>
<evidence type="ECO:0000256" key="1">
    <source>
        <dbReference type="ARBA" id="ARBA00004365"/>
    </source>
</evidence>
<dbReference type="PANTHER" id="PTHR42792">
    <property type="entry name" value="FLAGELLIN"/>
    <property type="match status" value="1"/>
</dbReference>
<reference evidence="7" key="1">
    <citation type="submission" date="2017-04" db="EMBL/GenBank/DDBJ databases">
        <authorList>
            <person name="Varghese N."/>
            <person name="Submissions S."/>
        </authorList>
    </citation>
    <scope>NUCLEOTIDE SEQUENCE [LARGE SCALE GENOMIC DNA]</scope>
    <source>
        <strain evidence="7">Ballard 720</strain>
    </source>
</reference>
<dbReference type="InterPro" id="IPR001029">
    <property type="entry name" value="Flagellin_N"/>
</dbReference>
<protein>
    <submittedName>
        <fullName evidence="6">Flagellar hook-associated protein 3 FlgL</fullName>
    </submittedName>
</protein>
<dbReference type="GO" id="GO:0009424">
    <property type="term" value="C:bacterial-type flagellum hook"/>
    <property type="evidence" value="ECO:0007669"/>
    <property type="project" value="InterPro"/>
</dbReference>
<dbReference type="Proteomes" id="UP000192911">
    <property type="component" value="Unassembled WGS sequence"/>
</dbReference>
<comment type="similarity">
    <text evidence="3">Belongs to the bacterial flagellin family.</text>
</comment>
<dbReference type="AlphaFoldDB" id="A0A1X7FI11"/>
<dbReference type="GO" id="GO:0005198">
    <property type="term" value="F:structural molecule activity"/>
    <property type="evidence" value="ECO:0007669"/>
    <property type="project" value="InterPro"/>
</dbReference>
<dbReference type="GeneID" id="95549928"/>
<dbReference type="NCBIfam" id="TIGR02550">
    <property type="entry name" value="flagell_flgL"/>
    <property type="match status" value="1"/>
</dbReference>
<feature type="domain" description="Flagellin N-terminal" evidence="5">
    <location>
        <begin position="3"/>
        <end position="139"/>
    </location>
</feature>
<dbReference type="OrthoDB" id="9768249at2"/>